<keyword evidence="6" id="KW-1185">Reference proteome</keyword>
<dbReference type="Gene3D" id="1.10.30.10">
    <property type="entry name" value="High mobility group box domain"/>
    <property type="match status" value="2"/>
</dbReference>
<sequence>MLVLRLPLRLAARATPSHAPVATPIVAASLSATRSYRTKADDSISPEKSTTPKKKAASVPKKLSKEAAAKATYKLLSPEEKTIISVQAREAKKKDQIKLLKAQALTPPNYRQLNIWSVYIKENTKTVGGPVSESSKILAQRFKDISSTEREHLNHLANQHNAKSLREFQEWLNRHTPAQIFEANAARARLRRLLVDSKLKYSAIKDERLVKRPLSSYLQYHTERLASGDFRGVSTPVASKDIAREFKALSASERKTYEDRAAKDVERYNREHLEVYGFERPVSTNPHKEHLADLDAGMAASP</sequence>
<accession>A0A9N8JZB0</accession>
<keyword evidence="1 2" id="KW-0238">DNA-binding</keyword>
<dbReference type="OrthoDB" id="1919336at2759"/>
<dbReference type="GO" id="GO:0003677">
    <property type="term" value="F:DNA binding"/>
    <property type="evidence" value="ECO:0007669"/>
    <property type="project" value="UniProtKB-UniRule"/>
</dbReference>
<dbReference type="GO" id="GO:0005634">
    <property type="term" value="C:nucleus"/>
    <property type="evidence" value="ECO:0007669"/>
    <property type="project" value="UniProtKB-UniRule"/>
</dbReference>
<dbReference type="PANTHER" id="PTHR48112">
    <property type="entry name" value="HIGH MOBILITY GROUP PROTEIN DSP1"/>
    <property type="match status" value="1"/>
</dbReference>
<comment type="caution">
    <text evidence="5">The sequence shown here is derived from an EMBL/GenBank/DDBJ whole genome shotgun (WGS) entry which is preliminary data.</text>
</comment>
<feature type="region of interest" description="Disordered" evidence="3">
    <location>
        <begin position="33"/>
        <end position="63"/>
    </location>
</feature>
<feature type="region of interest" description="Disordered" evidence="3">
    <location>
        <begin position="279"/>
        <end position="302"/>
    </location>
</feature>
<name>A0A9N8JZB0_9PEZI</name>
<evidence type="ECO:0000256" key="3">
    <source>
        <dbReference type="SAM" id="MobiDB-lite"/>
    </source>
</evidence>
<keyword evidence="2" id="KW-0539">Nucleus</keyword>
<evidence type="ECO:0000259" key="4">
    <source>
        <dbReference type="PROSITE" id="PS50118"/>
    </source>
</evidence>
<dbReference type="EMBL" id="CAIJEO010000008">
    <property type="protein sequence ID" value="CAD0097631.1"/>
    <property type="molecule type" value="Genomic_DNA"/>
</dbReference>
<dbReference type="Pfam" id="PF00505">
    <property type="entry name" value="HMG_box"/>
    <property type="match status" value="1"/>
</dbReference>
<dbReference type="PROSITE" id="PS50118">
    <property type="entry name" value="HMG_BOX_2"/>
    <property type="match status" value="1"/>
</dbReference>
<dbReference type="InterPro" id="IPR050342">
    <property type="entry name" value="HMGB"/>
</dbReference>
<evidence type="ECO:0000313" key="6">
    <source>
        <dbReference type="Proteomes" id="UP000714618"/>
    </source>
</evidence>
<feature type="DNA-binding region" description="HMG box" evidence="2">
    <location>
        <begin position="210"/>
        <end position="276"/>
    </location>
</feature>
<proteinExistence type="predicted"/>
<dbReference type="AlphaFoldDB" id="A0A9N8JZB0"/>
<gene>
    <name evidence="5" type="ORF">AWRI4233_LOCUS6455</name>
</gene>
<dbReference type="PANTHER" id="PTHR48112:SF22">
    <property type="entry name" value="MITOCHONDRIAL TRANSCRIPTION FACTOR A, ISOFORM B"/>
    <property type="match status" value="1"/>
</dbReference>
<evidence type="ECO:0000313" key="5">
    <source>
        <dbReference type="EMBL" id="CAD0097631.1"/>
    </source>
</evidence>
<protein>
    <recommendedName>
        <fullName evidence="4">HMG box domain-containing protein</fullName>
    </recommendedName>
</protein>
<dbReference type="CDD" id="cd00084">
    <property type="entry name" value="HMG-box_SF"/>
    <property type="match status" value="1"/>
</dbReference>
<feature type="domain" description="HMG box" evidence="4">
    <location>
        <begin position="210"/>
        <end position="276"/>
    </location>
</feature>
<evidence type="ECO:0000256" key="2">
    <source>
        <dbReference type="PROSITE-ProRule" id="PRU00267"/>
    </source>
</evidence>
<dbReference type="InterPro" id="IPR009071">
    <property type="entry name" value="HMG_box_dom"/>
</dbReference>
<reference evidence="5" key="1">
    <citation type="submission" date="2020-06" db="EMBL/GenBank/DDBJ databases">
        <authorList>
            <person name="Onetto C."/>
        </authorList>
    </citation>
    <scope>NUCLEOTIDE SEQUENCE</scope>
</reference>
<dbReference type="SUPFAM" id="SSF47095">
    <property type="entry name" value="HMG-box"/>
    <property type="match status" value="2"/>
</dbReference>
<dbReference type="SMART" id="SM00398">
    <property type="entry name" value="HMG"/>
    <property type="match status" value="2"/>
</dbReference>
<organism evidence="5 6">
    <name type="scientific">Aureobasidium mustum</name>
    <dbReference type="NCBI Taxonomy" id="2773714"/>
    <lineage>
        <taxon>Eukaryota</taxon>
        <taxon>Fungi</taxon>
        <taxon>Dikarya</taxon>
        <taxon>Ascomycota</taxon>
        <taxon>Pezizomycotina</taxon>
        <taxon>Dothideomycetes</taxon>
        <taxon>Dothideomycetidae</taxon>
        <taxon>Dothideales</taxon>
        <taxon>Saccotheciaceae</taxon>
        <taxon>Aureobasidium</taxon>
    </lineage>
</organism>
<dbReference type="Proteomes" id="UP000714618">
    <property type="component" value="Unassembled WGS sequence"/>
</dbReference>
<evidence type="ECO:0000256" key="1">
    <source>
        <dbReference type="ARBA" id="ARBA00023125"/>
    </source>
</evidence>
<dbReference type="InterPro" id="IPR036910">
    <property type="entry name" value="HMG_box_dom_sf"/>
</dbReference>